<comment type="caution">
    <text evidence="11">The sequence shown here is derived from an EMBL/GenBank/DDBJ whole genome shotgun (WGS) entry which is preliminary data.</text>
</comment>
<dbReference type="EC" id="2.5.1.61" evidence="8"/>
<dbReference type="InterPro" id="IPR036803">
    <property type="entry name" value="Porphobilinogen_deaminase_C_sf"/>
</dbReference>
<comment type="function">
    <text evidence="1 8">Tetrapolymerization of the monopyrrole PBG into the hydroxymethylbilane pre-uroporphyrinogen in several discrete steps.</text>
</comment>
<dbReference type="Pfam" id="PF03900">
    <property type="entry name" value="Porphobil_deamC"/>
    <property type="match status" value="1"/>
</dbReference>
<dbReference type="Pfam" id="PF01379">
    <property type="entry name" value="Porphobil_deam"/>
    <property type="match status" value="1"/>
</dbReference>
<evidence type="ECO:0000259" key="10">
    <source>
        <dbReference type="Pfam" id="PF03900"/>
    </source>
</evidence>
<comment type="miscellaneous">
    <text evidence="8">The porphobilinogen subunits are added to the dipyrromethane group.</text>
</comment>
<dbReference type="AlphaFoldDB" id="A0A7V6A4L8"/>
<comment type="subunit">
    <text evidence="4 8">Monomer.</text>
</comment>
<evidence type="ECO:0000256" key="5">
    <source>
        <dbReference type="ARBA" id="ARBA00022679"/>
    </source>
</evidence>
<reference evidence="11" key="1">
    <citation type="journal article" date="2020" name="mSystems">
        <title>Genome- and Community-Level Interaction Insights into Carbon Utilization and Element Cycling Functions of Hydrothermarchaeota in Hydrothermal Sediment.</title>
        <authorList>
            <person name="Zhou Z."/>
            <person name="Liu Y."/>
            <person name="Xu W."/>
            <person name="Pan J."/>
            <person name="Luo Z.H."/>
            <person name="Li M."/>
        </authorList>
    </citation>
    <scope>NUCLEOTIDE SEQUENCE [LARGE SCALE GENOMIC DNA]</scope>
    <source>
        <strain evidence="11">SpSt-767</strain>
    </source>
</reference>
<dbReference type="GO" id="GO:0005737">
    <property type="term" value="C:cytoplasm"/>
    <property type="evidence" value="ECO:0007669"/>
    <property type="project" value="UniProtKB-UniRule"/>
</dbReference>
<dbReference type="PANTHER" id="PTHR11557:SF0">
    <property type="entry name" value="PORPHOBILINOGEN DEAMINASE"/>
    <property type="match status" value="1"/>
</dbReference>
<evidence type="ECO:0000256" key="1">
    <source>
        <dbReference type="ARBA" id="ARBA00002869"/>
    </source>
</evidence>
<keyword evidence="5 8" id="KW-0808">Transferase</keyword>
<feature type="modified residue" description="S-(dipyrrolylmethanemethyl)cysteine" evidence="8">
    <location>
        <position position="241"/>
    </location>
</feature>
<proteinExistence type="inferred from homology"/>
<dbReference type="PANTHER" id="PTHR11557">
    <property type="entry name" value="PORPHOBILINOGEN DEAMINASE"/>
    <property type="match status" value="1"/>
</dbReference>
<dbReference type="Gene3D" id="3.40.190.10">
    <property type="entry name" value="Periplasmic binding protein-like II"/>
    <property type="match status" value="2"/>
</dbReference>
<comment type="pathway">
    <text evidence="2">Porphyrin-containing compound metabolism; protoporphyrin-IX biosynthesis; coproporphyrinogen-III from 5-aminolevulinate: step 2/4.</text>
</comment>
<feature type="domain" description="Porphobilinogen deaminase N-terminal" evidence="9">
    <location>
        <begin position="5"/>
        <end position="212"/>
    </location>
</feature>
<keyword evidence="6 8" id="KW-0627">Porphyrin biosynthesis</keyword>
<dbReference type="FunFam" id="3.40.190.10:FF:000005">
    <property type="entry name" value="Porphobilinogen deaminase"/>
    <property type="match status" value="1"/>
</dbReference>
<dbReference type="EMBL" id="DTGR01000161">
    <property type="protein sequence ID" value="HHS30080.1"/>
    <property type="molecule type" value="Genomic_DNA"/>
</dbReference>
<evidence type="ECO:0000256" key="4">
    <source>
        <dbReference type="ARBA" id="ARBA00011245"/>
    </source>
</evidence>
<dbReference type="CDD" id="cd13646">
    <property type="entry name" value="PBP2_EcHMBS_like"/>
    <property type="match status" value="1"/>
</dbReference>
<dbReference type="PRINTS" id="PR00151">
    <property type="entry name" value="PORPHBDMNASE"/>
</dbReference>
<evidence type="ECO:0000259" key="9">
    <source>
        <dbReference type="Pfam" id="PF01379"/>
    </source>
</evidence>
<evidence type="ECO:0000256" key="3">
    <source>
        <dbReference type="ARBA" id="ARBA00005638"/>
    </source>
</evidence>
<accession>A0A7V6A4L8</accession>
<dbReference type="InterPro" id="IPR022417">
    <property type="entry name" value="Porphobilin_deaminase_N"/>
</dbReference>
<dbReference type="GO" id="GO:0006782">
    <property type="term" value="P:protoporphyrinogen IX biosynthetic process"/>
    <property type="evidence" value="ECO:0007669"/>
    <property type="project" value="UniProtKB-UniRule"/>
</dbReference>
<comment type="similarity">
    <text evidence="3 8">Belongs to the HMBS family.</text>
</comment>
<feature type="domain" description="Porphobilinogen deaminase C-terminal" evidence="10">
    <location>
        <begin position="226"/>
        <end position="294"/>
    </location>
</feature>
<comment type="catalytic activity">
    <reaction evidence="7 8">
        <text>4 porphobilinogen + H2O = hydroxymethylbilane + 4 NH4(+)</text>
        <dbReference type="Rhea" id="RHEA:13185"/>
        <dbReference type="ChEBI" id="CHEBI:15377"/>
        <dbReference type="ChEBI" id="CHEBI:28938"/>
        <dbReference type="ChEBI" id="CHEBI:57845"/>
        <dbReference type="ChEBI" id="CHEBI:58126"/>
        <dbReference type="EC" id="2.5.1.61"/>
    </reaction>
</comment>
<dbReference type="NCBIfam" id="TIGR00212">
    <property type="entry name" value="hemC"/>
    <property type="match status" value="1"/>
</dbReference>
<name>A0A7V6A4L8_9BACT</name>
<gene>
    <name evidence="8 11" type="primary">hemC</name>
    <name evidence="11" type="ORF">ENV52_10320</name>
</gene>
<dbReference type="InterPro" id="IPR022418">
    <property type="entry name" value="Porphobilinogen_deaminase_C"/>
</dbReference>
<dbReference type="InterPro" id="IPR000860">
    <property type="entry name" value="HemC"/>
</dbReference>
<dbReference type="GO" id="GO:0004418">
    <property type="term" value="F:hydroxymethylbilane synthase activity"/>
    <property type="evidence" value="ECO:0007669"/>
    <property type="project" value="UniProtKB-UniRule"/>
</dbReference>
<dbReference type="HAMAP" id="MF_00260">
    <property type="entry name" value="Porphobil_deam"/>
    <property type="match status" value="1"/>
</dbReference>
<dbReference type="UniPathway" id="UPA00251">
    <property type="reaction ID" value="UER00319"/>
</dbReference>
<evidence type="ECO:0000256" key="8">
    <source>
        <dbReference type="HAMAP-Rule" id="MF_00260"/>
    </source>
</evidence>
<evidence type="ECO:0000313" key="11">
    <source>
        <dbReference type="EMBL" id="HHS30080.1"/>
    </source>
</evidence>
<evidence type="ECO:0000256" key="7">
    <source>
        <dbReference type="ARBA" id="ARBA00048169"/>
    </source>
</evidence>
<dbReference type="SUPFAM" id="SSF54782">
    <property type="entry name" value="Porphobilinogen deaminase (hydroxymethylbilane synthase), C-terminal domain"/>
    <property type="match status" value="1"/>
</dbReference>
<dbReference type="FunFam" id="3.40.190.10:FF:000004">
    <property type="entry name" value="Porphobilinogen deaminase"/>
    <property type="match status" value="1"/>
</dbReference>
<evidence type="ECO:0000256" key="6">
    <source>
        <dbReference type="ARBA" id="ARBA00023244"/>
    </source>
</evidence>
<sequence length="311" mass="33682">MLRTVRIGTRGSHLALTQTHWVEAQLKARHPHLSTEAVIIKTSGDKLKDVPLAEVGGKGLFIKEIEEALLAGEVDLAVHSLKDMPAEIPSGCVLGAVPPREDCRDAFISRRYSALAEIPAGGKIGTGSLRRKVQILHRRPDLEVVHLRGNVDTRLRKLETEGLDAIILAAAGLKRLGLEHIPLTFLSETEMLPAIGQGALGLEVRADDQEMLELLSPLNHYPSQVAVTAERGFLARLEGGCVVPVAALGRLDGDTLSLSALISDLEGREVLQDHLAGPPEEADAMGRRLAEMLLERGGRKILEKIFGRPLK</sequence>
<comment type="cofactor">
    <cofactor evidence="8">
        <name>dipyrromethane</name>
        <dbReference type="ChEBI" id="CHEBI:60342"/>
    </cofactor>
    <text evidence="8">Binds 1 dipyrromethane group covalently.</text>
</comment>
<dbReference type="PROSITE" id="PS00533">
    <property type="entry name" value="PORPHOBILINOGEN_DEAM"/>
    <property type="match status" value="1"/>
</dbReference>
<dbReference type="InterPro" id="IPR022419">
    <property type="entry name" value="Porphobilin_deaminase_cofac_BS"/>
</dbReference>
<dbReference type="SUPFAM" id="SSF53850">
    <property type="entry name" value="Periplasmic binding protein-like II"/>
    <property type="match status" value="1"/>
</dbReference>
<dbReference type="Gene3D" id="3.30.160.40">
    <property type="entry name" value="Porphobilinogen deaminase, C-terminal domain"/>
    <property type="match status" value="1"/>
</dbReference>
<dbReference type="PIRSF" id="PIRSF001438">
    <property type="entry name" value="4pyrrol_synth_OHMeBilane_synth"/>
    <property type="match status" value="1"/>
</dbReference>
<protein>
    <recommendedName>
        <fullName evidence="8">Porphobilinogen deaminase</fullName>
        <shortName evidence="8">PBG</shortName>
        <ecNumber evidence="8">2.5.1.61</ecNumber>
    </recommendedName>
    <alternativeName>
        <fullName evidence="8">Hydroxymethylbilane synthase</fullName>
        <shortName evidence="8">HMBS</shortName>
    </alternativeName>
    <alternativeName>
        <fullName evidence="8">Pre-uroporphyrinogen synthase</fullName>
    </alternativeName>
</protein>
<evidence type="ECO:0000256" key="2">
    <source>
        <dbReference type="ARBA" id="ARBA00004735"/>
    </source>
</evidence>
<organism evidence="11">
    <name type="scientific">Desulfobacca acetoxidans</name>
    <dbReference type="NCBI Taxonomy" id="60893"/>
    <lineage>
        <taxon>Bacteria</taxon>
        <taxon>Pseudomonadati</taxon>
        <taxon>Thermodesulfobacteriota</taxon>
        <taxon>Desulfobaccia</taxon>
        <taxon>Desulfobaccales</taxon>
        <taxon>Desulfobaccaceae</taxon>
        <taxon>Desulfobacca</taxon>
    </lineage>
</organism>